<dbReference type="InterPro" id="IPR021352">
    <property type="entry name" value="DUF2971"/>
</dbReference>
<dbReference type="OrthoDB" id="4119964at2"/>
<dbReference type="RefSeq" id="WP_113917427.1">
    <property type="nucleotide sequence ID" value="NZ_QNSE01000010.1"/>
</dbReference>
<comment type="caution">
    <text evidence="1">The sequence shown here is derived from an EMBL/GenBank/DDBJ whole genome shotgun (WGS) entry which is preliminary data.</text>
</comment>
<sequence>MNGTPIYRFEPACENRINSLREKKLWISNPANFNDPFDTRANINEDFVSNEHDPEAIRIAAKTIFEGNPSHWLYNGEIVEDIRAWSQSQSIDLKSIIPKLQEHLATFGIQCFSRSHQIPLSWSHYAQAHKGFCVEYSLSKMDLVTSNKSLFSFHDVTYISQLEDILLSDILFSPRSVIERYLSTKHSDWSYEQELRLIKDNTFTSDELSEKVFGKNVDMPNGLKVTGVIAGLNMSSALKESLRCTAEYLYIPMYCMKTNNRNKYSIDKTIYWDPNNGFA</sequence>
<accession>A0A366J2M1</accession>
<evidence type="ECO:0000313" key="2">
    <source>
        <dbReference type="Proteomes" id="UP000252792"/>
    </source>
</evidence>
<evidence type="ECO:0000313" key="1">
    <source>
        <dbReference type="EMBL" id="RBP81117.1"/>
    </source>
</evidence>
<keyword evidence="2" id="KW-1185">Reference proteome</keyword>
<reference evidence="1 2" key="1">
    <citation type="submission" date="2018-06" db="EMBL/GenBank/DDBJ databases">
        <title>Genomic Encyclopedia of Type Strains, Phase III (KMG-III): the genomes of soil and plant-associated and newly described type strains.</title>
        <authorList>
            <person name="Whitman W."/>
        </authorList>
    </citation>
    <scope>NUCLEOTIDE SEQUENCE [LARGE SCALE GENOMIC DNA]</scope>
    <source>
        <strain evidence="1 2">CECT 7377</strain>
    </source>
</reference>
<dbReference type="Pfam" id="PF11185">
    <property type="entry name" value="DUF2971"/>
    <property type="match status" value="1"/>
</dbReference>
<dbReference type="EMBL" id="QNSE01000010">
    <property type="protein sequence ID" value="RBP81117.1"/>
    <property type="molecule type" value="Genomic_DNA"/>
</dbReference>
<protein>
    <submittedName>
        <fullName evidence="1">DUF2971 family protein</fullName>
    </submittedName>
</protein>
<dbReference type="AlphaFoldDB" id="A0A366J2M1"/>
<gene>
    <name evidence="1" type="ORF">DFP80_11087</name>
</gene>
<organism evidence="1 2">
    <name type="scientific">Marinomonas rhizomae</name>
    <dbReference type="NCBI Taxonomy" id="491948"/>
    <lineage>
        <taxon>Bacteria</taxon>
        <taxon>Pseudomonadati</taxon>
        <taxon>Pseudomonadota</taxon>
        <taxon>Gammaproteobacteria</taxon>
        <taxon>Oceanospirillales</taxon>
        <taxon>Oceanospirillaceae</taxon>
        <taxon>Marinomonas</taxon>
    </lineage>
</organism>
<name>A0A366J2M1_9GAMM</name>
<proteinExistence type="predicted"/>
<dbReference type="Proteomes" id="UP000252792">
    <property type="component" value="Unassembled WGS sequence"/>
</dbReference>